<dbReference type="AlphaFoldDB" id="A0A834W8Y2"/>
<proteinExistence type="predicted"/>
<name>A0A834W8Y2_9FABA</name>
<protein>
    <submittedName>
        <fullName evidence="1">Uncharacterized protein</fullName>
    </submittedName>
</protein>
<comment type="caution">
    <text evidence="1">The sequence shown here is derived from an EMBL/GenBank/DDBJ whole genome shotgun (WGS) entry which is preliminary data.</text>
</comment>
<evidence type="ECO:0000313" key="2">
    <source>
        <dbReference type="Proteomes" id="UP000634136"/>
    </source>
</evidence>
<dbReference type="Proteomes" id="UP000634136">
    <property type="component" value="Unassembled WGS sequence"/>
</dbReference>
<accession>A0A834W8Y2</accession>
<sequence>MANPHNRNLYEYATPMLKGLQHSIHRPTV</sequence>
<evidence type="ECO:0000313" key="1">
    <source>
        <dbReference type="EMBL" id="KAF7808384.1"/>
    </source>
</evidence>
<gene>
    <name evidence="1" type="ORF">G2W53_035127</name>
</gene>
<keyword evidence="2" id="KW-1185">Reference proteome</keyword>
<organism evidence="1 2">
    <name type="scientific">Senna tora</name>
    <dbReference type="NCBI Taxonomy" id="362788"/>
    <lineage>
        <taxon>Eukaryota</taxon>
        <taxon>Viridiplantae</taxon>
        <taxon>Streptophyta</taxon>
        <taxon>Embryophyta</taxon>
        <taxon>Tracheophyta</taxon>
        <taxon>Spermatophyta</taxon>
        <taxon>Magnoliopsida</taxon>
        <taxon>eudicotyledons</taxon>
        <taxon>Gunneridae</taxon>
        <taxon>Pentapetalae</taxon>
        <taxon>rosids</taxon>
        <taxon>fabids</taxon>
        <taxon>Fabales</taxon>
        <taxon>Fabaceae</taxon>
        <taxon>Caesalpinioideae</taxon>
        <taxon>Cassia clade</taxon>
        <taxon>Senna</taxon>
    </lineage>
</organism>
<dbReference type="EMBL" id="JAAIUW010000011">
    <property type="protein sequence ID" value="KAF7808384.1"/>
    <property type="molecule type" value="Genomic_DNA"/>
</dbReference>
<reference evidence="1" key="1">
    <citation type="submission" date="2020-09" db="EMBL/GenBank/DDBJ databases">
        <title>Genome-Enabled Discovery of Anthraquinone Biosynthesis in Senna tora.</title>
        <authorList>
            <person name="Kang S.-H."/>
            <person name="Pandey R.P."/>
            <person name="Lee C.-M."/>
            <person name="Sim J.-S."/>
            <person name="Jeong J.-T."/>
            <person name="Choi B.-S."/>
            <person name="Jung M."/>
            <person name="Ginzburg D."/>
            <person name="Zhao K."/>
            <person name="Won S.Y."/>
            <person name="Oh T.-J."/>
            <person name="Yu Y."/>
            <person name="Kim N.-H."/>
            <person name="Lee O.R."/>
            <person name="Lee T.-H."/>
            <person name="Bashyal P."/>
            <person name="Kim T.-S."/>
            <person name="Lee W.-H."/>
            <person name="Kawkins C."/>
            <person name="Kim C.-K."/>
            <person name="Kim J.S."/>
            <person name="Ahn B.O."/>
            <person name="Rhee S.Y."/>
            <person name="Sohng J.K."/>
        </authorList>
    </citation>
    <scope>NUCLEOTIDE SEQUENCE</scope>
    <source>
        <tissue evidence="1">Leaf</tissue>
    </source>
</reference>